<sequence>MSIQEVNTPSSTSGSTAGSPPPSHPPETPVTPSNDVMGPLSAAVDGDQTGSPNSGSSTAAVATSAGGKRKTSRRANTAERRATHNAVERQRRETLNGRFLDLAALLPNLASVRRPSKSAIVNSSIVQIHQARRTRLLAARELRLIRSEADALRRELNEWRARAGLPRIEEPQRSPEFLNLIAPQDVEGTGAYDLGEMGEEERRAYELVMQDNGEDDGMEEGEEELARMGPTVAFKSSPSPSAQQQQQQQQQQLQQQLLLAQRAAAAAAVAQQHQLSFARASALGLGFDGMPSHPALSSGIQTMYEPSGHPHGVSHSLPVHPEFASHAHHLSQEKLSGSWNNSSIFMGMNQTGQWTSQGSAHSPGANGNSFFLQQQQGQGQQTGMYASPELDDTSSIGSADGISSNAITAGSTGGSPVPFDQFSHGGRRPSLSISLPTNNWQQTQPLTSAGASGGGRLMNAMMGMILTVNFVLCLAVFSGQLICVDPCLFLIFVFILKSLISLPSFFIHSLLLFF</sequence>
<accession>A0A286UWY6</accession>
<dbReference type="InParanoid" id="A0A286UWY6"/>
<gene>
    <name evidence="9" type="ORF">PNOK_0116800</name>
</gene>
<dbReference type="Pfam" id="PF00010">
    <property type="entry name" value="HLH"/>
    <property type="match status" value="1"/>
</dbReference>
<feature type="domain" description="BHLH" evidence="8">
    <location>
        <begin position="79"/>
        <end position="131"/>
    </location>
</feature>
<evidence type="ECO:0000259" key="8">
    <source>
        <dbReference type="PROSITE" id="PS50888"/>
    </source>
</evidence>
<dbReference type="Gene3D" id="4.10.280.10">
    <property type="entry name" value="Helix-loop-helix DNA-binding domain"/>
    <property type="match status" value="1"/>
</dbReference>
<feature type="region of interest" description="Disordered" evidence="6">
    <location>
        <begin position="1"/>
        <end position="87"/>
    </location>
</feature>
<keyword evidence="3" id="KW-0010">Activator</keyword>
<dbReference type="GO" id="GO:0003677">
    <property type="term" value="F:DNA binding"/>
    <property type="evidence" value="ECO:0007669"/>
    <property type="project" value="UniProtKB-KW"/>
</dbReference>
<keyword evidence="4" id="KW-0804">Transcription</keyword>
<dbReference type="GO" id="GO:0090575">
    <property type="term" value="C:RNA polymerase II transcription regulator complex"/>
    <property type="evidence" value="ECO:0007669"/>
    <property type="project" value="TreeGrafter"/>
</dbReference>
<dbReference type="PANTHER" id="PTHR10328">
    <property type="entry name" value="PROTEIN MAX MYC-ASSOCIATED FACTOR X"/>
    <property type="match status" value="1"/>
</dbReference>
<evidence type="ECO:0000256" key="6">
    <source>
        <dbReference type="SAM" id="MobiDB-lite"/>
    </source>
</evidence>
<evidence type="ECO:0000256" key="5">
    <source>
        <dbReference type="ARBA" id="ARBA00023242"/>
    </source>
</evidence>
<feature type="transmembrane region" description="Helical" evidence="7">
    <location>
        <begin position="460"/>
        <end position="482"/>
    </location>
</feature>
<keyword evidence="5" id="KW-0539">Nucleus</keyword>
<reference evidence="9 10" key="1">
    <citation type="journal article" date="2017" name="Mol. Ecol.">
        <title>Comparative and population genomic landscape of Phellinus noxius: A hypervariable fungus causing root rot in trees.</title>
        <authorList>
            <person name="Chung C.L."/>
            <person name="Lee T.J."/>
            <person name="Akiba M."/>
            <person name="Lee H.H."/>
            <person name="Kuo T.H."/>
            <person name="Liu D."/>
            <person name="Ke H.M."/>
            <person name="Yokoi T."/>
            <person name="Roa M.B."/>
            <person name="Lu M.J."/>
            <person name="Chang Y.Y."/>
            <person name="Ann P.J."/>
            <person name="Tsai J.N."/>
            <person name="Chen C.Y."/>
            <person name="Tzean S.S."/>
            <person name="Ota Y."/>
            <person name="Hattori T."/>
            <person name="Sahashi N."/>
            <person name="Liou R.F."/>
            <person name="Kikuchi T."/>
            <person name="Tsai I.J."/>
        </authorList>
    </citation>
    <scope>NUCLEOTIDE SEQUENCE [LARGE SCALE GENOMIC DNA]</scope>
    <source>
        <strain evidence="9 10">FFPRI411160</strain>
    </source>
</reference>
<dbReference type="GO" id="GO:0046983">
    <property type="term" value="F:protein dimerization activity"/>
    <property type="evidence" value="ECO:0007669"/>
    <property type="project" value="InterPro"/>
</dbReference>
<dbReference type="GO" id="GO:0003700">
    <property type="term" value="F:DNA-binding transcription factor activity"/>
    <property type="evidence" value="ECO:0007669"/>
    <property type="project" value="TreeGrafter"/>
</dbReference>
<dbReference type="InterPro" id="IPR011598">
    <property type="entry name" value="bHLH_dom"/>
</dbReference>
<keyword evidence="10" id="KW-1185">Reference proteome</keyword>
<feature type="compositionally biased region" description="Basic and acidic residues" evidence="6">
    <location>
        <begin position="76"/>
        <end position="87"/>
    </location>
</feature>
<dbReference type="EMBL" id="NBII01000001">
    <property type="protein sequence ID" value="PAV24100.1"/>
    <property type="molecule type" value="Genomic_DNA"/>
</dbReference>
<feature type="compositionally biased region" description="Pro residues" evidence="6">
    <location>
        <begin position="19"/>
        <end position="29"/>
    </location>
</feature>
<dbReference type="GO" id="GO:0045944">
    <property type="term" value="P:positive regulation of transcription by RNA polymerase II"/>
    <property type="evidence" value="ECO:0007669"/>
    <property type="project" value="TreeGrafter"/>
</dbReference>
<keyword evidence="1" id="KW-0805">Transcription regulation</keyword>
<evidence type="ECO:0000313" key="9">
    <source>
        <dbReference type="EMBL" id="PAV24100.1"/>
    </source>
</evidence>
<name>A0A286UWY6_9AGAM</name>
<keyword evidence="7" id="KW-1133">Transmembrane helix</keyword>
<proteinExistence type="predicted"/>
<feature type="transmembrane region" description="Helical" evidence="7">
    <location>
        <begin position="488"/>
        <end position="513"/>
    </location>
</feature>
<evidence type="ECO:0000256" key="2">
    <source>
        <dbReference type="ARBA" id="ARBA00023125"/>
    </source>
</evidence>
<dbReference type="Proteomes" id="UP000217199">
    <property type="component" value="Unassembled WGS sequence"/>
</dbReference>
<dbReference type="SUPFAM" id="SSF47459">
    <property type="entry name" value="HLH, helix-loop-helix DNA-binding domain"/>
    <property type="match status" value="1"/>
</dbReference>
<feature type="compositionally biased region" description="Low complexity" evidence="6">
    <location>
        <begin position="54"/>
        <end position="66"/>
    </location>
</feature>
<dbReference type="STRING" id="2282107.A0A286UWY6"/>
<keyword evidence="7" id="KW-0812">Transmembrane</keyword>
<dbReference type="PROSITE" id="PS50888">
    <property type="entry name" value="BHLH"/>
    <property type="match status" value="1"/>
</dbReference>
<evidence type="ECO:0000256" key="3">
    <source>
        <dbReference type="ARBA" id="ARBA00023159"/>
    </source>
</evidence>
<dbReference type="AlphaFoldDB" id="A0A286UWY6"/>
<dbReference type="PANTHER" id="PTHR10328:SF3">
    <property type="entry name" value="PROTEIN MAX"/>
    <property type="match status" value="1"/>
</dbReference>
<evidence type="ECO:0000256" key="7">
    <source>
        <dbReference type="SAM" id="Phobius"/>
    </source>
</evidence>
<organism evidence="9 10">
    <name type="scientific">Pyrrhoderma noxium</name>
    <dbReference type="NCBI Taxonomy" id="2282107"/>
    <lineage>
        <taxon>Eukaryota</taxon>
        <taxon>Fungi</taxon>
        <taxon>Dikarya</taxon>
        <taxon>Basidiomycota</taxon>
        <taxon>Agaricomycotina</taxon>
        <taxon>Agaricomycetes</taxon>
        <taxon>Hymenochaetales</taxon>
        <taxon>Hymenochaetaceae</taxon>
        <taxon>Pyrrhoderma</taxon>
    </lineage>
</organism>
<dbReference type="OrthoDB" id="8964853at2759"/>
<evidence type="ECO:0000256" key="4">
    <source>
        <dbReference type="ARBA" id="ARBA00023163"/>
    </source>
</evidence>
<comment type="caution">
    <text evidence="9">The sequence shown here is derived from an EMBL/GenBank/DDBJ whole genome shotgun (WGS) entry which is preliminary data.</text>
</comment>
<dbReference type="SMART" id="SM00353">
    <property type="entry name" value="HLH"/>
    <property type="match status" value="1"/>
</dbReference>
<evidence type="ECO:0000313" key="10">
    <source>
        <dbReference type="Proteomes" id="UP000217199"/>
    </source>
</evidence>
<keyword evidence="7" id="KW-0472">Membrane</keyword>
<feature type="compositionally biased region" description="Low complexity" evidence="6">
    <location>
        <begin position="8"/>
        <end position="18"/>
    </location>
</feature>
<dbReference type="InterPro" id="IPR036638">
    <property type="entry name" value="HLH_DNA-bd_sf"/>
</dbReference>
<evidence type="ECO:0000256" key="1">
    <source>
        <dbReference type="ARBA" id="ARBA00023015"/>
    </source>
</evidence>
<protein>
    <submittedName>
        <fullName evidence="9">Macrophage erythroblast attacher isoform 1</fullName>
    </submittedName>
</protein>
<keyword evidence="2" id="KW-0238">DNA-binding</keyword>